<comment type="caution">
    <text evidence="3">The sequence shown here is derived from an EMBL/GenBank/DDBJ whole genome shotgun (WGS) entry which is preliminary data.</text>
</comment>
<sequence length="531" mass="61242">MNIRFLYFLIGVLIIQGCARQGRPEGGEKDEVAPVFLTASPTQETIEFKAEKIRISFDEYIKLDKLEQQLVISPPMEKQPIITPIGTSSRDVNIKILDTLKENTTYTFNFGNSVIDNNEGNILRNFKYVFSTGDYIDSLSISGTVKDGFEKETDENISVQLYEITEAYTDSIVYKERPTYVGNTLDSIGFEITNLKEGKYLLVALEDVSKNYKFDSRQDKIAFHKEIITLPTDESFELTLFREELPFTATRPSEVKKGQIYFGYEGNPDGMEIKLLTPTPPDFKSTLIFEEDKDTVSYWYTPNIKDSLHFEILKGDYKKELIVKLRSKKIDSLLVSTEIKGTLSLRDTFSIVTNIPIDKFDKSKISIVDKDSLNVYFSAVLDASKKRLKLNFDKKQREKYKFRILPDAIEDLFGNVNDTLQYSVSTKEESDYGILDLSLNKISSFPFLLELINTKGDVVAREYSIEERKFRFENLEPSEYIVRIIYDTNENGRWDSGNFLLREDPEKVVYYQDVDGPIEIRANWEIPLTFN</sequence>
<evidence type="ECO:0000313" key="4">
    <source>
        <dbReference type="Proteomes" id="UP001252186"/>
    </source>
</evidence>
<keyword evidence="1" id="KW-0732">Signal</keyword>
<evidence type="ECO:0000259" key="2">
    <source>
        <dbReference type="Pfam" id="PF13205"/>
    </source>
</evidence>
<organism evidence="3 4">
    <name type="scientific">Urechidicola vernalis</name>
    <dbReference type="NCBI Taxonomy" id="3075600"/>
    <lineage>
        <taxon>Bacteria</taxon>
        <taxon>Pseudomonadati</taxon>
        <taxon>Bacteroidota</taxon>
        <taxon>Flavobacteriia</taxon>
        <taxon>Flavobacteriales</taxon>
        <taxon>Flavobacteriaceae</taxon>
        <taxon>Urechidicola</taxon>
    </lineage>
</organism>
<reference evidence="3 4" key="1">
    <citation type="submission" date="2023-09" db="EMBL/GenBank/DDBJ databases">
        <authorList>
            <person name="Rey-Velasco X."/>
        </authorList>
    </citation>
    <scope>NUCLEOTIDE SEQUENCE [LARGE SCALE GENOMIC DNA]</scope>
    <source>
        <strain evidence="3 4">P050</strain>
    </source>
</reference>
<dbReference type="Pfam" id="PF13205">
    <property type="entry name" value="Big_5"/>
    <property type="match status" value="1"/>
</dbReference>
<feature type="domain" description="SbsA Ig-like" evidence="2">
    <location>
        <begin position="30"/>
        <end position="132"/>
    </location>
</feature>
<keyword evidence="4" id="KW-1185">Reference proteome</keyword>
<name>A0ABU2Y687_9FLAO</name>
<proteinExistence type="predicted"/>
<dbReference type="RefSeq" id="WP_311593800.1">
    <property type="nucleotide sequence ID" value="NZ_JAVRHV010000005.1"/>
</dbReference>
<protein>
    <submittedName>
        <fullName evidence="3">Ig-like domain-containing protein</fullName>
    </submittedName>
</protein>
<dbReference type="Proteomes" id="UP001252186">
    <property type="component" value="Unassembled WGS sequence"/>
</dbReference>
<gene>
    <name evidence="3" type="ORF">RM519_10685</name>
</gene>
<evidence type="ECO:0000313" key="3">
    <source>
        <dbReference type="EMBL" id="MDT0553713.1"/>
    </source>
</evidence>
<accession>A0ABU2Y687</accession>
<dbReference type="EMBL" id="JAVRHV010000005">
    <property type="protein sequence ID" value="MDT0553713.1"/>
    <property type="molecule type" value="Genomic_DNA"/>
</dbReference>
<evidence type="ECO:0000256" key="1">
    <source>
        <dbReference type="ARBA" id="ARBA00022729"/>
    </source>
</evidence>
<dbReference type="InterPro" id="IPR032812">
    <property type="entry name" value="SbsA_Ig"/>
</dbReference>
<dbReference type="PROSITE" id="PS51257">
    <property type="entry name" value="PROKAR_LIPOPROTEIN"/>
    <property type="match status" value="1"/>
</dbReference>